<proteinExistence type="predicted"/>
<dbReference type="InterPro" id="IPR007410">
    <property type="entry name" value="LpqE-like"/>
</dbReference>
<dbReference type="AlphaFoldDB" id="A0A938YB13"/>
<dbReference type="EMBL" id="JAERWK010000005">
    <property type="protein sequence ID" value="MBM9466296.1"/>
    <property type="molecule type" value="Genomic_DNA"/>
</dbReference>
<sequence length="206" mass="21116">MSSTARRPRRVLMSVAAAVVGVVGLSGCAAGMVSQTAQQVAAIDGANGQSGAIGILNVLLVTTERDAYPAGSDVELDFWVSNESLEDDTLVSVSSPLAESGGITGQARVTAQSLTDMATVTSPRVTLEGLTEDLTYGETVPVTFTFEAAGDITVNVPIAVPAQRSTDRPTVNILPPHGTPIWEEGHGEEGDHAEGGTESTGEASGH</sequence>
<evidence type="ECO:0000256" key="1">
    <source>
        <dbReference type="SAM" id="MobiDB-lite"/>
    </source>
</evidence>
<dbReference type="Gene3D" id="2.60.40.1890">
    <property type="entry name" value="PCu(A)C copper chaperone"/>
    <property type="match status" value="1"/>
</dbReference>
<gene>
    <name evidence="2" type="ORF">JL106_03255</name>
</gene>
<name>A0A938YB13_9ACTN</name>
<evidence type="ECO:0000313" key="3">
    <source>
        <dbReference type="Proteomes" id="UP000663792"/>
    </source>
</evidence>
<dbReference type="SUPFAM" id="SSF110087">
    <property type="entry name" value="DR1885-like metal-binding protein"/>
    <property type="match status" value="1"/>
</dbReference>
<accession>A0A938YB13</accession>
<keyword evidence="3" id="KW-1185">Reference proteome</keyword>
<organism evidence="2 3">
    <name type="scientific">Nakamurella leprariae</name>
    <dbReference type="NCBI Taxonomy" id="2803911"/>
    <lineage>
        <taxon>Bacteria</taxon>
        <taxon>Bacillati</taxon>
        <taxon>Actinomycetota</taxon>
        <taxon>Actinomycetes</taxon>
        <taxon>Nakamurellales</taxon>
        <taxon>Nakamurellaceae</taxon>
        <taxon>Nakamurella</taxon>
    </lineage>
</organism>
<dbReference type="RefSeq" id="WP_205259250.1">
    <property type="nucleotide sequence ID" value="NZ_JAERWK010000005.1"/>
</dbReference>
<evidence type="ECO:0000313" key="2">
    <source>
        <dbReference type="EMBL" id="MBM9466296.1"/>
    </source>
</evidence>
<feature type="compositionally biased region" description="Basic and acidic residues" evidence="1">
    <location>
        <begin position="183"/>
        <end position="195"/>
    </location>
</feature>
<reference evidence="2" key="1">
    <citation type="submission" date="2021-01" db="EMBL/GenBank/DDBJ databases">
        <title>YIM 132084 draft genome.</title>
        <authorList>
            <person name="An D."/>
        </authorList>
    </citation>
    <scope>NUCLEOTIDE SEQUENCE</scope>
    <source>
        <strain evidence="2">YIM 132084</strain>
    </source>
</reference>
<protein>
    <submittedName>
        <fullName evidence="2">Copper chaperone PCu(A)C</fullName>
    </submittedName>
</protein>
<dbReference type="PROSITE" id="PS51257">
    <property type="entry name" value="PROKAR_LIPOPROTEIN"/>
    <property type="match status" value="1"/>
</dbReference>
<comment type="caution">
    <text evidence="2">The sequence shown here is derived from an EMBL/GenBank/DDBJ whole genome shotgun (WGS) entry which is preliminary data.</text>
</comment>
<feature type="region of interest" description="Disordered" evidence="1">
    <location>
        <begin position="167"/>
        <end position="206"/>
    </location>
</feature>
<feature type="compositionally biased region" description="Low complexity" evidence="1">
    <location>
        <begin position="196"/>
        <end position="206"/>
    </location>
</feature>
<dbReference type="InterPro" id="IPR036182">
    <property type="entry name" value="PCuAC_sf"/>
</dbReference>
<dbReference type="Pfam" id="PF04314">
    <property type="entry name" value="PCuAC"/>
    <property type="match status" value="1"/>
</dbReference>
<dbReference type="Proteomes" id="UP000663792">
    <property type="component" value="Unassembled WGS sequence"/>
</dbReference>